<dbReference type="Gene3D" id="3.90.780.10">
    <property type="entry name" value="5'-Nucleotidase, C-terminal domain"/>
    <property type="match status" value="1"/>
</dbReference>
<dbReference type="GO" id="GO:0016788">
    <property type="term" value="F:hydrolase activity, acting on ester bonds"/>
    <property type="evidence" value="ECO:0007669"/>
    <property type="project" value="InterPro"/>
</dbReference>
<keyword evidence="3" id="KW-0547">Nucleotide-binding</keyword>
<keyword evidence="2 3" id="KW-0732">Signal</keyword>
<dbReference type="InterPro" id="IPR004843">
    <property type="entry name" value="Calcineurin-like_PHP"/>
</dbReference>
<organism evidence="6 7">
    <name type="scientific">Tahibacter soli</name>
    <dbReference type="NCBI Taxonomy" id="2983605"/>
    <lineage>
        <taxon>Bacteria</taxon>
        <taxon>Pseudomonadati</taxon>
        <taxon>Pseudomonadota</taxon>
        <taxon>Gammaproteobacteria</taxon>
        <taxon>Lysobacterales</taxon>
        <taxon>Rhodanobacteraceae</taxon>
        <taxon>Tahibacter</taxon>
    </lineage>
</organism>
<protein>
    <submittedName>
        <fullName evidence="6">Bifunctional 2',3'-cyclic-nucleotide 2'-phosphodiesterase/3'-nucleotidase</fullName>
    </submittedName>
</protein>
<dbReference type="Pfam" id="PF02872">
    <property type="entry name" value="5_nucleotid_C"/>
    <property type="match status" value="1"/>
</dbReference>
<dbReference type="PANTHER" id="PTHR11575:SF6">
    <property type="entry name" value="2',3'-CYCLIC-NUCLEOTIDE 2'-PHOSPHODIESTERASE_3'-NUCLEOTIDASE"/>
    <property type="match status" value="1"/>
</dbReference>
<dbReference type="PROSITE" id="PS51257">
    <property type="entry name" value="PROKAR_LIPOPROTEIN"/>
    <property type="match status" value="1"/>
</dbReference>
<dbReference type="GO" id="GO:0000166">
    <property type="term" value="F:nucleotide binding"/>
    <property type="evidence" value="ECO:0007669"/>
    <property type="project" value="UniProtKB-KW"/>
</dbReference>
<dbReference type="InterPro" id="IPR006179">
    <property type="entry name" value="5_nucleotidase/apyrase"/>
</dbReference>
<evidence type="ECO:0000259" key="5">
    <source>
        <dbReference type="Pfam" id="PF02872"/>
    </source>
</evidence>
<dbReference type="Proteomes" id="UP001139971">
    <property type="component" value="Unassembled WGS sequence"/>
</dbReference>
<dbReference type="Pfam" id="PF00149">
    <property type="entry name" value="Metallophos"/>
    <property type="match status" value="1"/>
</dbReference>
<comment type="similarity">
    <text evidence="1 3">Belongs to the 5'-nucleotidase family.</text>
</comment>
<dbReference type="GO" id="GO:0009166">
    <property type="term" value="P:nucleotide catabolic process"/>
    <property type="evidence" value="ECO:0007669"/>
    <property type="project" value="InterPro"/>
</dbReference>
<feature type="domain" description="5'-Nucleotidase C-terminal" evidence="5">
    <location>
        <begin position="410"/>
        <end position="582"/>
    </location>
</feature>
<dbReference type="PROSITE" id="PS00786">
    <property type="entry name" value="5_NUCLEOTIDASE_2"/>
    <property type="match status" value="1"/>
</dbReference>
<evidence type="ECO:0000256" key="2">
    <source>
        <dbReference type="ARBA" id="ARBA00022729"/>
    </source>
</evidence>
<dbReference type="InterPro" id="IPR036907">
    <property type="entry name" value="5'-Nucleotdase_C_sf"/>
</dbReference>
<dbReference type="SUPFAM" id="SSF56300">
    <property type="entry name" value="Metallo-dependent phosphatases"/>
    <property type="match status" value="1"/>
</dbReference>
<dbReference type="EMBL" id="JAOVZO020000017">
    <property type="protein sequence ID" value="MDC8013396.1"/>
    <property type="molecule type" value="Genomic_DNA"/>
</dbReference>
<evidence type="ECO:0000313" key="7">
    <source>
        <dbReference type="Proteomes" id="UP001139971"/>
    </source>
</evidence>
<dbReference type="AlphaFoldDB" id="A0A9X3YMD8"/>
<comment type="caution">
    <text evidence="6">The sequence shown here is derived from an EMBL/GenBank/DDBJ whole genome shotgun (WGS) entry which is preliminary data.</text>
</comment>
<dbReference type="PRINTS" id="PR01607">
    <property type="entry name" value="APYRASEFAMLY"/>
</dbReference>
<feature type="domain" description="Calcineurin-like phosphoesterase" evidence="4">
    <location>
        <begin position="45"/>
        <end position="294"/>
    </location>
</feature>
<dbReference type="Gene3D" id="3.60.21.10">
    <property type="match status" value="1"/>
</dbReference>
<evidence type="ECO:0000313" key="6">
    <source>
        <dbReference type="EMBL" id="MDC8013396.1"/>
    </source>
</evidence>
<accession>A0A9X3YMD8</accession>
<evidence type="ECO:0000259" key="4">
    <source>
        <dbReference type="Pfam" id="PF00149"/>
    </source>
</evidence>
<dbReference type="PROSITE" id="PS00785">
    <property type="entry name" value="5_NUCLEOTIDASE_1"/>
    <property type="match status" value="1"/>
</dbReference>
<dbReference type="NCBIfam" id="NF006938">
    <property type="entry name" value="PRK09420.1"/>
    <property type="match status" value="1"/>
</dbReference>
<feature type="signal peptide" evidence="3">
    <location>
        <begin position="1"/>
        <end position="20"/>
    </location>
</feature>
<gene>
    <name evidence="6" type="ORF">OD750_012700</name>
</gene>
<dbReference type="GO" id="GO:0030288">
    <property type="term" value="C:outer membrane-bounded periplasmic space"/>
    <property type="evidence" value="ECO:0007669"/>
    <property type="project" value="TreeGrafter"/>
</dbReference>
<dbReference type="RefSeq" id="WP_263545604.1">
    <property type="nucleotide sequence ID" value="NZ_JAOVZO020000017.1"/>
</dbReference>
<dbReference type="InterPro" id="IPR008334">
    <property type="entry name" value="5'-Nucleotdase_C"/>
</dbReference>
<feature type="chain" id="PRO_5041021095" evidence="3">
    <location>
        <begin position="21"/>
        <end position="668"/>
    </location>
</feature>
<sequence>MQRHLLAAAVAVLVAACASAPPSSKPAAAPTLDDGARADVALLETTDLHSNVLSFDYMKGVADPTLGFERVASLIRQAREEFPNTFLFDDGDTIQGTALSDFQALPGKLACTEQLAMYKAMDALGYDGAAIGNHEFNYGLAFLSQVTGTPYDVDDSTKQRCKGPAFPIVLSNVFSAKTGSPLYPPFHVVEKTIKAWTPDGSAIDVPLKIGILGFAPPPILKWDKRNLEGKVTTMGVVEAAKRYLPELKARNVDLVVAISHGGLNPSPYDENMENANWHLAAVPGIDAMLLGHSHDTFPNAANPKSRFNNMPEVDNERGFVRGVPAVMGSFWGKGLGVIKLALARKDGRWQIDRDKTHSEVRQICVTPKDCVAPDQQIARIVAAEHAATVAWVDTPIGQTRERLSTYFADLGDTSALGVINAAQREYTIEWIKRERPDLANVPVLSAAAAFKAGFAGPEDYTDIPAGKVTIKNAADLYLYPNTISAVSINGTTLKAWLEKSAERFNRVDPAAAEPQALINAKVPTYNFDVIQGELAYTIDLTRAAGERIVKLALRGKPVKPEQPFIVATNNYRASGSGNIPGLDGKNIVMSEETTNRDVVIAWIRAHPNLDRKAIEASPVRFAPIALKAPLTFKGRAGQAAVAQANGIKGVKQIADNGDGTATYTFEPR</sequence>
<dbReference type="SUPFAM" id="SSF55816">
    <property type="entry name" value="5'-nucleotidase (syn. UDP-sugar hydrolase), C-terminal domain"/>
    <property type="match status" value="1"/>
</dbReference>
<name>A0A9X3YMD8_9GAMM</name>
<keyword evidence="3" id="KW-0378">Hydrolase</keyword>
<dbReference type="GO" id="GO:0046872">
    <property type="term" value="F:metal ion binding"/>
    <property type="evidence" value="ECO:0007669"/>
    <property type="project" value="InterPro"/>
</dbReference>
<evidence type="ECO:0000256" key="1">
    <source>
        <dbReference type="ARBA" id="ARBA00006654"/>
    </source>
</evidence>
<reference evidence="6" key="1">
    <citation type="submission" date="2023-02" db="EMBL/GenBank/DDBJ databases">
        <title>Tahibacter soli sp. nov. isolated from soil.</title>
        <authorList>
            <person name="Baek J.H."/>
            <person name="Lee J.K."/>
            <person name="Choi D.G."/>
            <person name="Jeon C.O."/>
        </authorList>
    </citation>
    <scope>NUCLEOTIDE SEQUENCE</scope>
    <source>
        <strain evidence="6">BL</strain>
    </source>
</reference>
<proteinExistence type="inferred from homology"/>
<dbReference type="InterPro" id="IPR029052">
    <property type="entry name" value="Metallo-depent_PP-like"/>
</dbReference>
<evidence type="ECO:0000256" key="3">
    <source>
        <dbReference type="RuleBase" id="RU362119"/>
    </source>
</evidence>
<keyword evidence="7" id="KW-1185">Reference proteome</keyword>
<dbReference type="InterPro" id="IPR006146">
    <property type="entry name" value="5'-Nucleotdase_CS"/>
</dbReference>
<dbReference type="PANTHER" id="PTHR11575">
    <property type="entry name" value="5'-NUCLEOTIDASE-RELATED"/>
    <property type="match status" value="1"/>
</dbReference>